<comment type="caution">
    <text evidence="4">The sequence shown here is derived from an EMBL/GenBank/DDBJ whole genome shotgun (WGS) entry which is preliminary data.</text>
</comment>
<keyword evidence="1" id="KW-0677">Repeat</keyword>
<dbReference type="Proteomes" id="UP001175271">
    <property type="component" value="Unassembled WGS sequence"/>
</dbReference>
<dbReference type="InterPro" id="IPR002486">
    <property type="entry name" value="Col_cuticle_N"/>
</dbReference>
<feature type="transmembrane region" description="Helical" evidence="2">
    <location>
        <begin position="12"/>
        <end position="36"/>
    </location>
</feature>
<dbReference type="PANTHER" id="PTHR24637:SF275">
    <property type="entry name" value="COLLAGEN"/>
    <property type="match status" value="1"/>
</dbReference>
<organism evidence="4 5">
    <name type="scientific">Steinernema hermaphroditum</name>
    <dbReference type="NCBI Taxonomy" id="289476"/>
    <lineage>
        <taxon>Eukaryota</taxon>
        <taxon>Metazoa</taxon>
        <taxon>Ecdysozoa</taxon>
        <taxon>Nematoda</taxon>
        <taxon>Chromadorea</taxon>
        <taxon>Rhabditida</taxon>
        <taxon>Tylenchina</taxon>
        <taxon>Panagrolaimomorpha</taxon>
        <taxon>Strongyloidoidea</taxon>
        <taxon>Steinernematidae</taxon>
        <taxon>Steinernema</taxon>
    </lineage>
</organism>
<protein>
    <recommendedName>
        <fullName evidence="3">Nematode cuticle collagen N-terminal domain-containing protein</fullName>
    </recommendedName>
</protein>
<evidence type="ECO:0000256" key="1">
    <source>
        <dbReference type="ARBA" id="ARBA00022737"/>
    </source>
</evidence>
<dbReference type="GO" id="GO:0042302">
    <property type="term" value="F:structural constituent of cuticle"/>
    <property type="evidence" value="ECO:0007669"/>
    <property type="project" value="InterPro"/>
</dbReference>
<accession>A0AA39LLC7</accession>
<dbReference type="EMBL" id="JAUCMV010000004">
    <property type="protein sequence ID" value="KAK0401299.1"/>
    <property type="molecule type" value="Genomic_DNA"/>
</dbReference>
<evidence type="ECO:0000256" key="2">
    <source>
        <dbReference type="SAM" id="Phobius"/>
    </source>
</evidence>
<proteinExistence type="predicted"/>
<dbReference type="AlphaFoldDB" id="A0AA39LLC7"/>
<evidence type="ECO:0000313" key="4">
    <source>
        <dbReference type="EMBL" id="KAK0401299.1"/>
    </source>
</evidence>
<gene>
    <name evidence="4" type="ORF">QR680_015699</name>
</gene>
<sequence length="142" mass="15467">MDPDSRIKAYKFVAYSAAIFSVVAVLSVVVALPMVYKYVSSVRQQMKHEIKYCKVSTEDLHTEIHHLKTVPVPDPKEEVHNRTSRQSGYGQAVVNPAVNIQCDGCCVQGPPGPTGPWGKPGKPGKPGTPGRTAHICMLVLNE</sequence>
<evidence type="ECO:0000259" key="3">
    <source>
        <dbReference type="SMART" id="SM01088"/>
    </source>
</evidence>
<keyword evidence="5" id="KW-1185">Reference proteome</keyword>
<reference evidence="4" key="1">
    <citation type="submission" date="2023-06" db="EMBL/GenBank/DDBJ databases">
        <title>Genomic analysis of the entomopathogenic nematode Steinernema hermaphroditum.</title>
        <authorList>
            <person name="Schwarz E.M."/>
            <person name="Heppert J.K."/>
            <person name="Baniya A."/>
            <person name="Schwartz H.T."/>
            <person name="Tan C.-H."/>
            <person name="Antoshechkin I."/>
            <person name="Sternberg P.W."/>
            <person name="Goodrich-Blair H."/>
            <person name="Dillman A.R."/>
        </authorList>
    </citation>
    <scope>NUCLEOTIDE SEQUENCE</scope>
    <source>
        <strain evidence="4">PS9179</strain>
        <tissue evidence="4">Whole animal</tissue>
    </source>
</reference>
<evidence type="ECO:0000313" key="5">
    <source>
        <dbReference type="Proteomes" id="UP001175271"/>
    </source>
</evidence>
<dbReference type="Pfam" id="PF01484">
    <property type="entry name" value="Col_cuticle_N"/>
    <property type="match status" value="1"/>
</dbReference>
<dbReference type="SMART" id="SM01088">
    <property type="entry name" value="Col_cuticle_N"/>
    <property type="match status" value="1"/>
</dbReference>
<keyword evidence="2" id="KW-1133">Transmembrane helix</keyword>
<name>A0AA39LLC7_9BILA</name>
<feature type="domain" description="Nematode cuticle collagen N-terminal" evidence="3">
    <location>
        <begin position="12"/>
        <end position="64"/>
    </location>
</feature>
<keyword evidence="2" id="KW-0472">Membrane</keyword>
<dbReference type="PANTHER" id="PTHR24637">
    <property type="entry name" value="COLLAGEN"/>
    <property type="match status" value="1"/>
</dbReference>
<keyword evidence="2" id="KW-0812">Transmembrane</keyword>